<dbReference type="VEuPathDB" id="TriTrypDB:BSAL_53410"/>
<dbReference type="InterPro" id="IPR025952">
    <property type="entry name" value="R3H-assoc_dom"/>
</dbReference>
<dbReference type="EMBL" id="CYKH01000110">
    <property type="protein sequence ID" value="CUE71570.1"/>
    <property type="molecule type" value="Genomic_DNA"/>
</dbReference>
<dbReference type="AlphaFoldDB" id="A0A0S4ILK0"/>
<dbReference type="OrthoDB" id="75169at2759"/>
<keyword evidence="4" id="KW-1185">Reference proteome</keyword>
<evidence type="ECO:0000259" key="2">
    <source>
        <dbReference type="Pfam" id="PF13902"/>
    </source>
</evidence>
<gene>
    <name evidence="3" type="ORF">BSAL_53410</name>
</gene>
<feature type="region of interest" description="Disordered" evidence="1">
    <location>
        <begin position="452"/>
        <end position="513"/>
    </location>
</feature>
<evidence type="ECO:0000313" key="3">
    <source>
        <dbReference type="EMBL" id="CUE71570.1"/>
    </source>
</evidence>
<feature type="domain" description="R3H-associated N-terminal" evidence="2">
    <location>
        <begin position="189"/>
        <end position="313"/>
    </location>
</feature>
<protein>
    <recommendedName>
        <fullName evidence="2">R3H-associated N-terminal domain-containing protein</fullName>
    </recommendedName>
</protein>
<organism evidence="3 4">
    <name type="scientific">Bodo saltans</name>
    <name type="common">Flagellated protozoan</name>
    <dbReference type="NCBI Taxonomy" id="75058"/>
    <lineage>
        <taxon>Eukaryota</taxon>
        <taxon>Discoba</taxon>
        <taxon>Euglenozoa</taxon>
        <taxon>Kinetoplastea</taxon>
        <taxon>Metakinetoplastina</taxon>
        <taxon>Eubodonida</taxon>
        <taxon>Bodonidae</taxon>
        <taxon>Bodo</taxon>
    </lineage>
</organism>
<evidence type="ECO:0000256" key="1">
    <source>
        <dbReference type="SAM" id="MobiDB-lite"/>
    </source>
</evidence>
<dbReference type="GO" id="GO:0003676">
    <property type="term" value="F:nucleic acid binding"/>
    <property type="evidence" value="ECO:0007669"/>
    <property type="project" value="InterPro"/>
</dbReference>
<feature type="region of interest" description="Disordered" evidence="1">
    <location>
        <begin position="1"/>
        <end position="92"/>
    </location>
</feature>
<name>A0A0S4ILK0_BODSA</name>
<dbReference type="PANTHER" id="PTHR32019:SF2">
    <property type="entry name" value="R3H DOMAIN-CONTAINING PROTEIN 4"/>
    <property type="match status" value="1"/>
</dbReference>
<evidence type="ECO:0000313" key="4">
    <source>
        <dbReference type="Proteomes" id="UP000051952"/>
    </source>
</evidence>
<dbReference type="Pfam" id="PF13902">
    <property type="entry name" value="R3H-assoc"/>
    <property type="match status" value="1"/>
</dbReference>
<dbReference type="SUPFAM" id="SSF82708">
    <property type="entry name" value="R3H domain"/>
    <property type="match status" value="1"/>
</dbReference>
<proteinExistence type="predicted"/>
<sequence length="513" mass="56871">MSSRGNSPLVSPAMPVPVPLITPRYQRKTRTKNMMTIVSGDAATTLSSVGDDDSSSSTRSPIPSHEEFSAPPEAPPSPPIAANRSSVNEALRQRSEDTLQIKHGKVNYNERVQFHTYEMFRHGSRQVQSRSVGYSSDGDLVLYKDQYAMIVSDSEIAVAGVSIDSAVCLNPAARRPLTDAEADLQPRYVKGSRFKKYPGVRAPKNRKIRNRLMNDHFATEISRKIYDACVDHAGMDRDLEMEDLTRPTFPKLSKQMRDLVVHVDEDKERHELERRGIYATPPLDAAPNPMLIDPNSGEYRFNQLNARLKDELKNALGSEFLTQQIIDLEAYFSEYVTHPPKDDQPMAFQFRDGYGRLVCHGVAAYYNLVSRSQDGACADEKKTTLVSLPKRSAKERRVELPSQSLLVTLQRRQGRSPVLIGAPSPIMPAFNLDDPVVYSEKHVDAALQAKASSSMSATQKKKLRKTMKELANELEKSSAPSIAPKASGGASKQRNGKKAPVASIAVETVENSC</sequence>
<dbReference type="InterPro" id="IPR036867">
    <property type="entry name" value="R3H_dom_sf"/>
</dbReference>
<feature type="compositionally biased region" description="Low complexity" evidence="1">
    <location>
        <begin position="477"/>
        <end position="492"/>
    </location>
</feature>
<accession>A0A0S4ILK0</accession>
<dbReference type="InterPro" id="IPR039629">
    <property type="entry name" value="R3HDM4"/>
</dbReference>
<dbReference type="Proteomes" id="UP000051952">
    <property type="component" value="Unassembled WGS sequence"/>
</dbReference>
<reference evidence="4" key="1">
    <citation type="submission" date="2015-09" db="EMBL/GenBank/DDBJ databases">
        <authorList>
            <consortium name="Pathogen Informatics"/>
        </authorList>
    </citation>
    <scope>NUCLEOTIDE SEQUENCE [LARGE SCALE GENOMIC DNA]</scope>
    <source>
        <strain evidence="4">Lake Konstanz</strain>
    </source>
</reference>
<feature type="compositionally biased region" description="Basic and acidic residues" evidence="1">
    <location>
        <begin position="466"/>
        <end position="476"/>
    </location>
</feature>
<feature type="compositionally biased region" description="Low complexity" evidence="1">
    <location>
        <begin position="44"/>
        <end position="60"/>
    </location>
</feature>
<dbReference type="OMA" id="NDHFATE"/>
<dbReference type="PANTHER" id="PTHR32019">
    <property type="entry name" value="R3H DOMAIN-CONTAINING PROTEIN 4"/>
    <property type="match status" value="1"/>
</dbReference>